<accession>A0ACC5YNH2</accession>
<gene>
    <name evidence="1" type="ORF">PDJAM_G00021090</name>
</gene>
<proteinExistence type="predicted"/>
<dbReference type="Proteomes" id="UP000830395">
    <property type="component" value="Chromosome 10"/>
</dbReference>
<sequence length="72" mass="8286">MATLGPWLPRRRLFHFSDGSSPKRLLFFHRWKQSRYKPPSTSTTAFESEPGVDSTQQGKSSLSWPGFQRSQS</sequence>
<organism evidence="1 2">
    <name type="scientific">Pangasius djambal</name>
    <dbReference type="NCBI Taxonomy" id="1691987"/>
    <lineage>
        <taxon>Eukaryota</taxon>
        <taxon>Metazoa</taxon>
        <taxon>Chordata</taxon>
        <taxon>Craniata</taxon>
        <taxon>Vertebrata</taxon>
        <taxon>Euteleostomi</taxon>
        <taxon>Actinopterygii</taxon>
        <taxon>Neopterygii</taxon>
        <taxon>Teleostei</taxon>
        <taxon>Ostariophysi</taxon>
        <taxon>Siluriformes</taxon>
        <taxon>Pangasiidae</taxon>
        <taxon>Pangasius</taxon>
    </lineage>
</organism>
<keyword evidence="2" id="KW-1185">Reference proteome</keyword>
<dbReference type="EMBL" id="CM040984">
    <property type="protein sequence ID" value="MCJ8737189.1"/>
    <property type="molecule type" value="Genomic_DNA"/>
</dbReference>
<evidence type="ECO:0000313" key="2">
    <source>
        <dbReference type="Proteomes" id="UP000830395"/>
    </source>
</evidence>
<reference evidence="1" key="1">
    <citation type="submission" date="2020-02" db="EMBL/GenBank/DDBJ databases">
        <title>Genome sequencing of the panga catfish, Pangasius djambal.</title>
        <authorList>
            <person name="Wen M."/>
            <person name="Zahm M."/>
            <person name="Roques C."/>
            <person name="Cabau C."/>
            <person name="Klopp C."/>
            <person name="Donnadieu C."/>
            <person name="Jouanno E."/>
            <person name="Avarre J.-C."/>
            <person name="Campet M."/>
            <person name="Ha T."/>
            <person name="Dugue R."/>
            <person name="Lampietro C."/>
            <person name="Louis A."/>
            <person name="Herpin A."/>
            <person name="Echchiki A."/>
            <person name="Berthelot C."/>
            <person name="Parey E."/>
            <person name="Roest-Crollius H."/>
            <person name="Braasch I."/>
            <person name="Postlethwait J.H."/>
            <person name="Bobe J."/>
            <person name="Montfort J."/>
            <person name="Bouchez O."/>
            <person name="Begum T."/>
            <person name="Schartl M."/>
            <person name="Gustiano R."/>
            <person name="Guiguen Y."/>
        </authorList>
    </citation>
    <scope>NUCLEOTIDE SEQUENCE</scope>
    <source>
        <strain evidence="1">Pdj_M5554</strain>
    </source>
</reference>
<name>A0ACC5YNH2_9TELE</name>
<evidence type="ECO:0000313" key="1">
    <source>
        <dbReference type="EMBL" id="MCJ8737189.1"/>
    </source>
</evidence>
<comment type="caution">
    <text evidence="1">The sequence shown here is derived from an EMBL/GenBank/DDBJ whole genome shotgun (WGS) entry which is preliminary data.</text>
</comment>
<protein>
    <submittedName>
        <fullName evidence="1">Uncharacterized protein</fullName>
    </submittedName>
</protein>